<evidence type="ECO:0000256" key="5">
    <source>
        <dbReference type="ARBA" id="ARBA00022691"/>
    </source>
</evidence>
<dbReference type="Pfam" id="PF00765">
    <property type="entry name" value="Autoind_synth"/>
    <property type="match status" value="1"/>
</dbReference>
<dbReference type="EC" id="2.3.1.184" evidence="1 9"/>
<keyword evidence="3 8" id="KW-0673">Quorum sensing</keyword>
<dbReference type="PANTHER" id="PTHR39322:SF1">
    <property type="entry name" value="ISOVALERYL-HOMOSERINE LACTONE SYNTHASE"/>
    <property type="match status" value="1"/>
</dbReference>
<dbReference type="PROSITE" id="PS00949">
    <property type="entry name" value="AUTOINDUCER_SYNTH_1"/>
    <property type="match status" value="1"/>
</dbReference>
<dbReference type="InterPro" id="IPR001690">
    <property type="entry name" value="Autoind_synthase"/>
</dbReference>
<dbReference type="PANTHER" id="PTHR39322">
    <property type="entry name" value="ACYL-HOMOSERINE-LACTONE SYNTHASE"/>
    <property type="match status" value="1"/>
</dbReference>
<dbReference type="PRINTS" id="PR01549">
    <property type="entry name" value="AUTOINDCRSYN"/>
</dbReference>
<proteinExistence type="inferred from homology"/>
<dbReference type="Gene3D" id="3.40.630.30">
    <property type="match status" value="1"/>
</dbReference>
<evidence type="ECO:0000256" key="9">
    <source>
        <dbReference type="RuleBase" id="RU361135"/>
    </source>
</evidence>
<dbReference type="OrthoDB" id="6169313at2"/>
<dbReference type="Proteomes" id="UP000254848">
    <property type="component" value="Unassembled WGS sequence"/>
</dbReference>
<dbReference type="PROSITE" id="PS51187">
    <property type="entry name" value="AUTOINDUCER_SYNTH_2"/>
    <property type="match status" value="1"/>
</dbReference>
<comment type="catalytic activity">
    <reaction evidence="7 9">
        <text>a fatty acyl-[ACP] + S-adenosyl-L-methionine = an N-acyl-L-homoserine lactone + S-methyl-5'-thioadenosine + holo-[ACP] + H(+)</text>
        <dbReference type="Rhea" id="RHEA:10096"/>
        <dbReference type="Rhea" id="RHEA-COMP:9685"/>
        <dbReference type="Rhea" id="RHEA-COMP:14125"/>
        <dbReference type="ChEBI" id="CHEBI:15378"/>
        <dbReference type="ChEBI" id="CHEBI:17509"/>
        <dbReference type="ChEBI" id="CHEBI:55474"/>
        <dbReference type="ChEBI" id="CHEBI:59789"/>
        <dbReference type="ChEBI" id="CHEBI:64479"/>
        <dbReference type="ChEBI" id="CHEBI:138651"/>
        <dbReference type="EC" id="2.3.1.184"/>
    </reaction>
</comment>
<sequence length="218" mass="25398">MLRIFDLNYRTLSKSSSEEFFTLRKETFKDRLNWAVNCTDGMEFDEYDNSHANYLFGVKDDTMICSVRFIEMKYPNMIVNTFHPYFKKIDLPQGNFIESSRFFVDKTRAKSLLGARFPISYILFLSMINYAREHNYEGIFTLVSHPMLMILKRSGWRISVIETGLSEKSEKIYILLLPIDQESQNALIDKILSGHSFGADAMKTWPLELNVGSILQPK</sequence>
<dbReference type="InterPro" id="IPR018311">
    <property type="entry name" value="Autoind_synth_CS"/>
</dbReference>
<dbReference type="EMBL" id="QRAP01000001">
    <property type="protein sequence ID" value="RDK96621.1"/>
    <property type="molecule type" value="Genomic_DNA"/>
</dbReference>
<evidence type="ECO:0000256" key="6">
    <source>
        <dbReference type="ARBA" id="ARBA00022929"/>
    </source>
</evidence>
<dbReference type="RefSeq" id="WP_115456423.1">
    <property type="nucleotide sequence ID" value="NZ_QRAP01000001.1"/>
</dbReference>
<comment type="caution">
    <text evidence="10">The sequence shown here is derived from an EMBL/GenBank/DDBJ whole genome shotgun (WGS) entry which is preliminary data.</text>
</comment>
<dbReference type="InterPro" id="IPR016181">
    <property type="entry name" value="Acyl_CoA_acyltransferase"/>
</dbReference>
<evidence type="ECO:0000313" key="11">
    <source>
        <dbReference type="Proteomes" id="UP000254848"/>
    </source>
</evidence>
<dbReference type="GO" id="GO:0009372">
    <property type="term" value="P:quorum sensing"/>
    <property type="evidence" value="ECO:0007669"/>
    <property type="project" value="UniProtKB-UniRule"/>
</dbReference>
<dbReference type="AlphaFoldDB" id="A0A370R2G0"/>
<comment type="similarity">
    <text evidence="8 9">Belongs to the autoinducer synthase family.</text>
</comment>
<evidence type="ECO:0000256" key="7">
    <source>
        <dbReference type="ARBA" id="ARBA00048576"/>
    </source>
</evidence>
<keyword evidence="11" id="KW-1185">Reference proteome</keyword>
<name>A0A370R2G0_9GAMM</name>
<accession>A0A370R2G0</accession>
<keyword evidence="4 9" id="KW-0808">Transferase</keyword>
<organism evidence="10 11">
    <name type="scientific">Enterobacillus tribolii</name>
    <dbReference type="NCBI Taxonomy" id="1487935"/>
    <lineage>
        <taxon>Bacteria</taxon>
        <taxon>Pseudomonadati</taxon>
        <taxon>Pseudomonadota</taxon>
        <taxon>Gammaproteobacteria</taxon>
        <taxon>Enterobacterales</taxon>
        <taxon>Hafniaceae</taxon>
        <taxon>Enterobacillus</taxon>
    </lineage>
</organism>
<keyword evidence="5 9" id="KW-0949">S-adenosyl-L-methionine</keyword>
<evidence type="ECO:0000313" key="10">
    <source>
        <dbReference type="EMBL" id="RDK96621.1"/>
    </source>
</evidence>
<protein>
    <recommendedName>
        <fullName evidence="2 9">Acyl-homoserine-lactone synthase</fullName>
        <ecNumber evidence="1 9">2.3.1.184</ecNumber>
    </recommendedName>
    <alternativeName>
        <fullName evidence="9">Autoinducer synthesis protein</fullName>
    </alternativeName>
</protein>
<evidence type="ECO:0000256" key="4">
    <source>
        <dbReference type="ARBA" id="ARBA00022679"/>
    </source>
</evidence>
<evidence type="ECO:0000256" key="1">
    <source>
        <dbReference type="ARBA" id="ARBA00012340"/>
    </source>
</evidence>
<dbReference type="GO" id="GO:0061579">
    <property type="term" value="F:N-acyl homoserine lactone synthase activity"/>
    <property type="evidence" value="ECO:0007669"/>
    <property type="project" value="UniProtKB-UniRule"/>
</dbReference>
<reference evidence="10 11" key="1">
    <citation type="submission" date="2018-07" db="EMBL/GenBank/DDBJ databases">
        <title>Genomic Encyclopedia of Type Strains, Phase IV (KMG-IV): sequencing the most valuable type-strain genomes for metagenomic binning, comparative biology and taxonomic classification.</title>
        <authorList>
            <person name="Goeker M."/>
        </authorList>
    </citation>
    <scope>NUCLEOTIDE SEQUENCE [LARGE SCALE GENOMIC DNA]</scope>
    <source>
        <strain evidence="10 11">DSM 103736</strain>
    </source>
</reference>
<evidence type="ECO:0000256" key="3">
    <source>
        <dbReference type="ARBA" id="ARBA00022654"/>
    </source>
</evidence>
<dbReference type="SUPFAM" id="SSF55729">
    <property type="entry name" value="Acyl-CoA N-acyltransferases (Nat)"/>
    <property type="match status" value="1"/>
</dbReference>
<evidence type="ECO:0000256" key="8">
    <source>
        <dbReference type="PROSITE-ProRule" id="PRU00533"/>
    </source>
</evidence>
<gene>
    <name evidence="10" type="ORF">C8D90_10149</name>
</gene>
<keyword evidence="6 8" id="KW-0071">Autoinducer synthesis</keyword>
<dbReference type="GO" id="GO:0007165">
    <property type="term" value="P:signal transduction"/>
    <property type="evidence" value="ECO:0007669"/>
    <property type="project" value="TreeGrafter"/>
</dbReference>
<evidence type="ECO:0000256" key="2">
    <source>
        <dbReference type="ARBA" id="ARBA00018768"/>
    </source>
</evidence>